<proteinExistence type="predicted"/>
<dbReference type="OrthoDB" id="10054666at2759"/>
<organism evidence="1 2">
    <name type="scientific">Armadillidium nasatum</name>
    <dbReference type="NCBI Taxonomy" id="96803"/>
    <lineage>
        <taxon>Eukaryota</taxon>
        <taxon>Metazoa</taxon>
        <taxon>Ecdysozoa</taxon>
        <taxon>Arthropoda</taxon>
        <taxon>Crustacea</taxon>
        <taxon>Multicrustacea</taxon>
        <taxon>Malacostraca</taxon>
        <taxon>Eumalacostraca</taxon>
        <taxon>Peracarida</taxon>
        <taxon>Isopoda</taxon>
        <taxon>Oniscidea</taxon>
        <taxon>Crinocheta</taxon>
        <taxon>Armadillidiidae</taxon>
        <taxon>Armadillidium</taxon>
    </lineage>
</organism>
<protein>
    <submittedName>
        <fullName evidence="1">Voltage-dependent calcium channel unc-36</fullName>
    </submittedName>
</protein>
<reference evidence="1 2" key="1">
    <citation type="journal article" date="2019" name="PLoS Biol.">
        <title>Sex chromosomes control vertical transmission of feminizing Wolbachia symbionts in an isopod.</title>
        <authorList>
            <person name="Becking T."/>
            <person name="Chebbi M.A."/>
            <person name="Giraud I."/>
            <person name="Moumen B."/>
            <person name="Laverre T."/>
            <person name="Caubet Y."/>
            <person name="Peccoud J."/>
            <person name="Gilbert C."/>
            <person name="Cordaux R."/>
        </authorList>
    </citation>
    <scope>NUCLEOTIDE SEQUENCE [LARGE SCALE GENOMIC DNA]</scope>
    <source>
        <strain evidence="1">ANa2</strain>
        <tissue evidence="1">Whole body excluding digestive tract and cuticle</tissue>
    </source>
</reference>
<dbReference type="AlphaFoldDB" id="A0A5N5SVH5"/>
<evidence type="ECO:0000313" key="2">
    <source>
        <dbReference type="Proteomes" id="UP000326759"/>
    </source>
</evidence>
<dbReference type="InterPro" id="IPR051173">
    <property type="entry name" value="Ca_channel_alpha-2/delta"/>
</dbReference>
<dbReference type="GO" id="GO:0005891">
    <property type="term" value="C:voltage-gated calcium channel complex"/>
    <property type="evidence" value="ECO:0007669"/>
    <property type="project" value="TreeGrafter"/>
</dbReference>
<dbReference type="GO" id="GO:0005245">
    <property type="term" value="F:voltage-gated calcium channel activity"/>
    <property type="evidence" value="ECO:0007669"/>
    <property type="project" value="TreeGrafter"/>
</dbReference>
<dbReference type="Proteomes" id="UP000326759">
    <property type="component" value="Unassembled WGS sequence"/>
</dbReference>
<dbReference type="Gene3D" id="3.30.450.20">
    <property type="entry name" value="PAS domain"/>
    <property type="match status" value="1"/>
</dbReference>
<evidence type="ECO:0000313" key="1">
    <source>
        <dbReference type="EMBL" id="KAB7498223.1"/>
    </source>
</evidence>
<dbReference type="PANTHER" id="PTHR10166:SF37">
    <property type="entry name" value="STOLID, ISOFORM H"/>
    <property type="match status" value="1"/>
</dbReference>
<keyword evidence="2" id="KW-1185">Reference proteome</keyword>
<gene>
    <name evidence="1" type="primary">unc-36</name>
    <name evidence="1" type="ORF">Anas_10000</name>
</gene>
<feature type="non-terminal residue" evidence="1">
    <location>
        <position position="68"/>
    </location>
</feature>
<sequence length="68" mass="7549">MTTVSVPVFNRTQSAERVADLLGVAGTDVPIREIEKLVPPYKLGVNGYSFMVNKNGYILYHPDLRPTV</sequence>
<name>A0A5N5SVH5_9CRUS</name>
<comment type="caution">
    <text evidence="1">The sequence shown here is derived from an EMBL/GenBank/DDBJ whole genome shotgun (WGS) entry which is preliminary data.</text>
</comment>
<dbReference type="PANTHER" id="PTHR10166">
    <property type="entry name" value="VOLTAGE-DEPENDENT CALCIUM CHANNEL SUBUNIT ALPHA-2/DELTA-RELATED"/>
    <property type="match status" value="1"/>
</dbReference>
<accession>A0A5N5SVH5</accession>
<dbReference type="EMBL" id="SEYY01019464">
    <property type="protein sequence ID" value="KAB7498223.1"/>
    <property type="molecule type" value="Genomic_DNA"/>
</dbReference>